<dbReference type="SUPFAM" id="SSF48452">
    <property type="entry name" value="TPR-like"/>
    <property type="match status" value="1"/>
</dbReference>
<keyword evidence="2" id="KW-1185">Reference proteome</keyword>
<dbReference type="AlphaFoldDB" id="A0A1H7IB91"/>
<protein>
    <submittedName>
        <fullName evidence="1">Starch-binding associating with outer membrane</fullName>
    </submittedName>
</protein>
<name>A0A1H7IB91_9BACT</name>
<dbReference type="RefSeq" id="WP_089906535.1">
    <property type="nucleotide sequence ID" value="NZ_FOBB01000001.1"/>
</dbReference>
<accession>A0A1H7IB91</accession>
<evidence type="ECO:0000313" key="1">
    <source>
        <dbReference type="EMBL" id="SEK57875.1"/>
    </source>
</evidence>
<evidence type="ECO:0000313" key="2">
    <source>
        <dbReference type="Proteomes" id="UP000198984"/>
    </source>
</evidence>
<dbReference type="Pfam" id="PF12771">
    <property type="entry name" value="SusD-like_2"/>
    <property type="match status" value="1"/>
</dbReference>
<reference evidence="1 2" key="1">
    <citation type="submission" date="2016-10" db="EMBL/GenBank/DDBJ databases">
        <authorList>
            <person name="de Groot N.N."/>
        </authorList>
    </citation>
    <scope>NUCLEOTIDE SEQUENCE [LARGE SCALE GENOMIC DNA]</scope>
    <source>
        <strain evidence="1 2">DSM 21039</strain>
    </source>
</reference>
<dbReference type="Proteomes" id="UP000198984">
    <property type="component" value="Unassembled WGS sequence"/>
</dbReference>
<dbReference type="InterPro" id="IPR011990">
    <property type="entry name" value="TPR-like_helical_dom_sf"/>
</dbReference>
<dbReference type="InterPro" id="IPR041662">
    <property type="entry name" value="SusD-like_2"/>
</dbReference>
<dbReference type="Gene3D" id="1.25.40.390">
    <property type="match status" value="1"/>
</dbReference>
<sequence>MKKLLIYIGITSALLQAGCTKNFEEINTDPTQTDAAHYDPNYLLTSAQYMFSSQGYNISLFTSMWAQTMASTSSLSSNYLSNADKYVASSGTPDYQGRLWNNNYGQSDQFWTGAGSMVYEAASLTADDASKSNLNAICKIMKVLLLQELTDVYGDIPYSQALQGKAGVTQPVYDKQQDIYNTMFKELEAAIGQLSTSGGAVSGDLYYKGDVAKWKKFGYSLMLRLAMRLTKVDAATAKTWAEKAAAGGTFAGVADDAFIATQNSTGHDNAQARVYNTDIYQTRWSKTFIDYLRANNDPRLGVIAEVPADGLAANQTSSPGVTTAAVQLGMPNGYDLNGGPTDITHAPGYPGGTGTGANATPIGKYSRPRTSMYANRSGNIFVLTYAETELMLAEAAARGWSVGATAAAHYRNGVSAALQSLAVLGADGAISATIADAYALAHPLNITSLDASLKQINEQYWATTGAFFLYVETWINWKRSGYPVLTPVNYQSNFSNGTIPRRQPYPTIEANLNKANYNDAVSRIGTGDNWTSRVWWDK</sequence>
<proteinExistence type="predicted"/>
<organism evidence="1 2">
    <name type="scientific">Chitinophaga rupis</name>
    <dbReference type="NCBI Taxonomy" id="573321"/>
    <lineage>
        <taxon>Bacteria</taxon>
        <taxon>Pseudomonadati</taxon>
        <taxon>Bacteroidota</taxon>
        <taxon>Chitinophagia</taxon>
        <taxon>Chitinophagales</taxon>
        <taxon>Chitinophagaceae</taxon>
        <taxon>Chitinophaga</taxon>
    </lineage>
</organism>
<dbReference type="EMBL" id="FOBB01000001">
    <property type="protein sequence ID" value="SEK57875.1"/>
    <property type="molecule type" value="Genomic_DNA"/>
</dbReference>
<dbReference type="OrthoDB" id="9766256at2"/>
<dbReference type="STRING" id="573321.SAMN04488505_101471"/>
<gene>
    <name evidence="1" type="ORF">SAMN04488505_101471</name>
</gene>